<feature type="compositionally biased region" description="Basic residues" evidence="1">
    <location>
        <begin position="70"/>
        <end position="81"/>
    </location>
</feature>
<dbReference type="Proteomes" id="UP000007460">
    <property type="component" value="Chromosome"/>
</dbReference>
<proteinExistence type="predicted"/>
<organism evidence="3 4">
    <name type="scientific">Puniceispirillum marinum (strain IMCC1322)</name>
    <dbReference type="NCBI Taxonomy" id="488538"/>
    <lineage>
        <taxon>Bacteria</taxon>
        <taxon>Pseudomonadati</taxon>
        <taxon>Pseudomonadota</taxon>
        <taxon>Alphaproteobacteria</taxon>
        <taxon>Candidatus Puniceispirillales</taxon>
        <taxon>Candidatus Puniceispirillaceae</taxon>
        <taxon>Candidatus Puniceispirillum</taxon>
    </lineage>
</organism>
<keyword evidence="2" id="KW-1133">Transmembrane helix</keyword>
<dbReference type="KEGG" id="apb:SAR116_2522"/>
<dbReference type="EMBL" id="CP001751">
    <property type="protein sequence ID" value="ADE40765.1"/>
    <property type="molecule type" value="Genomic_DNA"/>
</dbReference>
<feature type="region of interest" description="Disordered" evidence="1">
    <location>
        <begin position="68"/>
        <end position="103"/>
    </location>
</feature>
<evidence type="ECO:0000256" key="1">
    <source>
        <dbReference type="SAM" id="MobiDB-lite"/>
    </source>
</evidence>
<dbReference type="HOGENOM" id="CLU_1377162_0_0_5"/>
<evidence type="ECO:0000313" key="3">
    <source>
        <dbReference type="EMBL" id="ADE40765.1"/>
    </source>
</evidence>
<name>D5BQP7_PUNMI</name>
<dbReference type="AlphaFoldDB" id="D5BQP7"/>
<sequence>MDVLTFISDQTMYLLSVVLPDANPKQIRLLLLSIVGLVIVLVMFAIMWSLFNEKPALQKDLALKDETPPKAKKTAKAKPAKAAKSASKTEKAAPKKAGAKKAGTQKAVAKKAVAKNAAVDVPSDDDIEADISAPEATAGGFSFFKRESSGAKVDAELISIEQEMLAIRQLYMDERITKDVYVVETRRLYEKASALRSG</sequence>
<gene>
    <name evidence="3" type="ordered locus">SAR116_2522</name>
</gene>
<evidence type="ECO:0000256" key="2">
    <source>
        <dbReference type="SAM" id="Phobius"/>
    </source>
</evidence>
<keyword evidence="2" id="KW-0472">Membrane</keyword>
<protein>
    <submittedName>
        <fullName evidence="3">Uncharacterized protein</fullName>
    </submittedName>
</protein>
<keyword evidence="4" id="KW-1185">Reference proteome</keyword>
<evidence type="ECO:0000313" key="4">
    <source>
        <dbReference type="Proteomes" id="UP000007460"/>
    </source>
</evidence>
<dbReference type="STRING" id="488538.SAR116_2522"/>
<accession>D5BQP7</accession>
<feature type="transmembrane region" description="Helical" evidence="2">
    <location>
        <begin position="29"/>
        <end position="51"/>
    </location>
</feature>
<keyword evidence="2" id="KW-0812">Transmembrane</keyword>
<dbReference type="RefSeq" id="WP_013047391.1">
    <property type="nucleotide sequence ID" value="NC_014010.1"/>
</dbReference>
<reference evidence="3 4" key="1">
    <citation type="journal article" date="2010" name="J. Bacteriol.">
        <title>Complete genome sequence of "Candidatus Puniceispirillum marinum" IMCC1322, a representative of the SAR116 clade in the Alphaproteobacteria.</title>
        <authorList>
            <person name="Oh H.M."/>
            <person name="Kwon K.K."/>
            <person name="Kang I."/>
            <person name="Kang S.G."/>
            <person name="Lee J.H."/>
            <person name="Kim S.J."/>
            <person name="Cho J.C."/>
        </authorList>
    </citation>
    <scope>NUCLEOTIDE SEQUENCE [LARGE SCALE GENOMIC DNA]</scope>
    <source>
        <strain evidence="3 4">IMCC1322</strain>
    </source>
</reference>